<proteinExistence type="predicted"/>
<dbReference type="GO" id="GO:0003677">
    <property type="term" value="F:DNA binding"/>
    <property type="evidence" value="ECO:0007669"/>
    <property type="project" value="UniProtKB-KW"/>
</dbReference>
<dbReference type="InterPro" id="IPR036388">
    <property type="entry name" value="WH-like_DNA-bd_sf"/>
</dbReference>
<sequence length="175" mass="20452">MEFNIYVTNINVSTLDTNNTIVMGLNKDIKQKKFKSEFEKAVVNLIYTRNWFEQQQQRVLKPYGLTLAQYNVMRILRGQHPAVCTVNLIIDRMLDRMSNVSRIVDKLVSKKLVSRIPNKEDRRAVDVRITDTGLEVLDKLDVSLQHLFDEINIFSNEECKQVNSFLDRFRGTEPD</sequence>
<gene>
    <name evidence="2" type="ORF">SAMN04488029_0249</name>
</gene>
<dbReference type="SMART" id="SM00347">
    <property type="entry name" value="HTH_MARR"/>
    <property type="match status" value="1"/>
</dbReference>
<dbReference type="PROSITE" id="PS50995">
    <property type="entry name" value="HTH_MARR_2"/>
    <property type="match status" value="1"/>
</dbReference>
<dbReference type="AlphaFoldDB" id="A0A1W2G5P0"/>
<dbReference type="Proteomes" id="UP000192472">
    <property type="component" value="Unassembled WGS sequence"/>
</dbReference>
<dbReference type="PANTHER" id="PTHR33164">
    <property type="entry name" value="TRANSCRIPTIONAL REGULATOR, MARR FAMILY"/>
    <property type="match status" value="1"/>
</dbReference>
<dbReference type="InterPro" id="IPR036390">
    <property type="entry name" value="WH_DNA-bd_sf"/>
</dbReference>
<evidence type="ECO:0000313" key="2">
    <source>
        <dbReference type="EMBL" id="SMD31911.1"/>
    </source>
</evidence>
<dbReference type="Gene3D" id="1.10.10.10">
    <property type="entry name" value="Winged helix-like DNA-binding domain superfamily/Winged helix DNA-binding domain"/>
    <property type="match status" value="1"/>
</dbReference>
<keyword evidence="3" id="KW-1185">Reference proteome</keyword>
<dbReference type="STRING" id="692418.SAMN04488029_0249"/>
<reference evidence="2 3" key="1">
    <citation type="submission" date="2017-04" db="EMBL/GenBank/DDBJ databases">
        <authorList>
            <person name="Afonso C.L."/>
            <person name="Miller P.J."/>
            <person name="Scott M.A."/>
            <person name="Spackman E."/>
            <person name="Goraichik I."/>
            <person name="Dimitrov K.M."/>
            <person name="Suarez D.L."/>
            <person name="Swayne D.E."/>
        </authorList>
    </citation>
    <scope>NUCLEOTIDE SEQUENCE [LARGE SCALE GENOMIC DNA]</scope>
    <source>
        <strain evidence="2 3">DSM 26133</strain>
    </source>
</reference>
<protein>
    <submittedName>
        <fullName evidence="2">DNA-binding transcriptional regulator, MarR family</fullName>
    </submittedName>
</protein>
<dbReference type="GO" id="GO:0006950">
    <property type="term" value="P:response to stress"/>
    <property type="evidence" value="ECO:0007669"/>
    <property type="project" value="TreeGrafter"/>
</dbReference>
<dbReference type="EMBL" id="FWYF01000001">
    <property type="protein sequence ID" value="SMD31911.1"/>
    <property type="molecule type" value="Genomic_DNA"/>
</dbReference>
<dbReference type="GO" id="GO:0003700">
    <property type="term" value="F:DNA-binding transcription factor activity"/>
    <property type="evidence" value="ECO:0007669"/>
    <property type="project" value="InterPro"/>
</dbReference>
<feature type="domain" description="HTH marR-type" evidence="1">
    <location>
        <begin position="35"/>
        <end position="171"/>
    </location>
</feature>
<organism evidence="2 3">
    <name type="scientific">Reichenbachiella faecimaris</name>
    <dbReference type="NCBI Taxonomy" id="692418"/>
    <lineage>
        <taxon>Bacteria</taxon>
        <taxon>Pseudomonadati</taxon>
        <taxon>Bacteroidota</taxon>
        <taxon>Cytophagia</taxon>
        <taxon>Cytophagales</taxon>
        <taxon>Reichenbachiellaceae</taxon>
        <taxon>Reichenbachiella</taxon>
    </lineage>
</organism>
<name>A0A1W2G5P0_REIFA</name>
<dbReference type="InterPro" id="IPR000835">
    <property type="entry name" value="HTH_MarR-typ"/>
</dbReference>
<evidence type="ECO:0000313" key="3">
    <source>
        <dbReference type="Proteomes" id="UP000192472"/>
    </source>
</evidence>
<dbReference type="PANTHER" id="PTHR33164:SF101">
    <property type="entry name" value="TRANSCRIPTIONAL REPRESSOR MPRA"/>
    <property type="match status" value="1"/>
</dbReference>
<dbReference type="Pfam" id="PF12802">
    <property type="entry name" value="MarR_2"/>
    <property type="match status" value="1"/>
</dbReference>
<keyword evidence="2" id="KW-0238">DNA-binding</keyword>
<dbReference type="SUPFAM" id="SSF46785">
    <property type="entry name" value="Winged helix' DNA-binding domain"/>
    <property type="match status" value="1"/>
</dbReference>
<dbReference type="InterPro" id="IPR039422">
    <property type="entry name" value="MarR/SlyA-like"/>
</dbReference>
<accession>A0A1W2G5P0</accession>
<evidence type="ECO:0000259" key="1">
    <source>
        <dbReference type="PROSITE" id="PS50995"/>
    </source>
</evidence>